<keyword evidence="4 5" id="KW-0408">Iron</keyword>
<dbReference type="GO" id="GO:0004322">
    <property type="term" value="F:ferroxidase activity"/>
    <property type="evidence" value="ECO:0007669"/>
    <property type="project" value="UniProtKB-EC"/>
</dbReference>
<dbReference type="SUPFAM" id="SSF47240">
    <property type="entry name" value="Ferritin-like"/>
    <property type="match status" value="1"/>
</dbReference>
<dbReference type="PANTHER" id="PTHR11431">
    <property type="entry name" value="FERRITIN"/>
    <property type="match status" value="1"/>
</dbReference>
<dbReference type="InterPro" id="IPR008331">
    <property type="entry name" value="Ferritin_DPS_dom"/>
</dbReference>
<dbReference type="PROSITE" id="PS50905">
    <property type="entry name" value="FERRITIN_LIKE"/>
    <property type="match status" value="1"/>
</dbReference>
<evidence type="ECO:0000256" key="6">
    <source>
        <dbReference type="RuleBase" id="RU361145"/>
    </source>
</evidence>
<feature type="binding site" evidence="5">
    <location>
        <position position="10"/>
    </location>
    <ligand>
        <name>Fe cation</name>
        <dbReference type="ChEBI" id="CHEBI:24875"/>
        <label>1</label>
    </ligand>
</feature>
<dbReference type="WBParaSite" id="PDA_v2.g17543.t1">
    <property type="protein sequence ID" value="PDA_v2.g17543.t1"/>
    <property type="gene ID" value="PDA_v2.g17543"/>
</dbReference>
<dbReference type="InterPro" id="IPR001519">
    <property type="entry name" value="Ferritin"/>
</dbReference>
<feature type="binding site" evidence="5">
    <location>
        <position position="93"/>
    </location>
    <ligand>
        <name>Fe cation</name>
        <dbReference type="ChEBI" id="CHEBI:24875"/>
        <label>1</label>
    </ligand>
</feature>
<evidence type="ECO:0000256" key="4">
    <source>
        <dbReference type="ARBA" id="ARBA00023004"/>
    </source>
</evidence>
<feature type="domain" description="Ferritin-like diiron" evidence="7">
    <location>
        <begin position="1"/>
        <end position="111"/>
    </location>
</feature>
<keyword evidence="8" id="KW-1185">Reference proteome</keyword>
<keyword evidence="6" id="KW-0560">Oxidoreductase</keyword>
<dbReference type="GO" id="GO:0005737">
    <property type="term" value="C:cytoplasm"/>
    <property type="evidence" value="ECO:0007669"/>
    <property type="project" value="TreeGrafter"/>
</dbReference>
<evidence type="ECO:0000313" key="9">
    <source>
        <dbReference type="WBParaSite" id="PDA_v2.g17543.t1"/>
    </source>
</evidence>
<comment type="similarity">
    <text evidence="1 6">Belongs to the ferritin family.</text>
</comment>
<feature type="binding site" evidence="5">
    <location>
        <position position="52"/>
    </location>
    <ligand>
        <name>Fe cation</name>
        <dbReference type="ChEBI" id="CHEBI:24875"/>
        <label>1</label>
    </ligand>
</feature>
<reference evidence="9" key="1">
    <citation type="submission" date="2022-11" db="UniProtKB">
        <authorList>
            <consortium name="WormBaseParasite"/>
        </authorList>
    </citation>
    <scope>IDENTIFICATION</scope>
</reference>
<dbReference type="GO" id="GO:0008198">
    <property type="term" value="F:ferrous iron binding"/>
    <property type="evidence" value="ECO:0007669"/>
    <property type="project" value="TreeGrafter"/>
</dbReference>
<dbReference type="GO" id="GO:0006826">
    <property type="term" value="P:iron ion transport"/>
    <property type="evidence" value="ECO:0007669"/>
    <property type="project" value="InterPro"/>
</dbReference>
<dbReference type="GO" id="GO:0006879">
    <property type="term" value="P:intracellular iron ion homeostasis"/>
    <property type="evidence" value="ECO:0007669"/>
    <property type="project" value="UniProtKB-KW"/>
</dbReference>
<dbReference type="Proteomes" id="UP000887578">
    <property type="component" value="Unplaced"/>
</dbReference>
<evidence type="ECO:0000313" key="8">
    <source>
        <dbReference type="Proteomes" id="UP000887578"/>
    </source>
</evidence>
<dbReference type="GO" id="GO:0008199">
    <property type="term" value="F:ferric iron binding"/>
    <property type="evidence" value="ECO:0007669"/>
    <property type="project" value="InterPro"/>
</dbReference>
<evidence type="ECO:0000256" key="1">
    <source>
        <dbReference type="ARBA" id="ARBA00007513"/>
    </source>
</evidence>
<comment type="function">
    <text evidence="6">Stores iron in a soluble, non-toxic, readily available form. Important for iron homeostasis. Iron is taken up in the ferrous form and deposited as ferric hydroxides after oxidation.</text>
</comment>
<name>A0A914PGX4_9BILA</name>
<dbReference type="InterPro" id="IPR012347">
    <property type="entry name" value="Ferritin-like"/>
</dbReference>
<dbReference type="Gene3D" id="1.20.1260.10">
    <property type="match status" value="1"/>
</dbReference>
<dbReference type="EC" id="1.16.3.1" evidence="6"/>
<organism evidence="8 9">
    <name type="scientific">Panagrolaimus davidi</name>
    <dbReference type="NCBI Taxonomy" id="227884"/>
    <lineage>
        <taxon>Eukaryota</taxon>
        <taxon>Metazoa</taxon>
        <taxon>Ecdysozoa</taxon>
        <taxon>Nematoda</taxon>
        <taxon>Chromadorea</taxon>
        <taxon>Rhabditida</taxon>
        <taxon>Tylenchina</taxon>
        <taxon>Panagrolaimomorpha</taxon>
        <taxon>Panagrolaimoidea</taxon>
        <taxon>Panagrolaimidae</taxon>
        <taxon>Panagrolaimus</taxon>
    </lineage>
</organism>
<dbReference type="PANTHER" id="PTHR11431:SF75">
    <property type="entry name" value="FERRITIN"/>
    <property type="match status" value="1"/>
</dbReference>
<keyword evidence="2 6" id="KW-0409">Iron storage</keyword>
<dbReference type="InterPro" id="IPR009078">
    <property type="entry name" value="Ferritin-like_SF"/>
</dbReference>
<accession>A0A914PGX4</accession>
<dbReference type="InterPro" id="IPR009040">
    <property type="entry name" value="Ferritin-like_diiron"/>
</dbReference>
<evidence type="ECO:0000259" key="7">
    <source>
        <dbReference type="PROSITE" id="PS50905"/>
    </source>
</evidence>
<sequence>MKQSDEEREHAQILMKYQNTRGGRLVLQNVQKPEKDEWGTALEAFEAALALERFNNQSLLELHEVAGQNNDCQMCGTLNKNRYFLEGTFLKEQVESIEEIGKFVTALKRVGPGLGEYMFDKEQFD</sequence>
<evidence type="ECO:0000256" key="5">
    <source>
        <dbReference type="PIRSR" id="PIRSR601519-1"/>
    </source>
</evidence>
<proteinExistence type="inferred from homology"/>
<dbReference type="CDD" id="cd01056">
    <property type="entry name" value="Euk_Ferritin"/>
    <property type="match status" value="1"/>
</dbReference>
<evidence type="ECO:0000256" key="3">
    <source>
        <dbReference type="ARBA" id="ARBA00022723"/>
    </source>
</evidence>
<comment type="catalytic activity">
    <reaction evidence="6">
        <text>4 Fe(2+) + O2 + 4 H(+) = 4 Fe(3+) + 2 H2O</text>
        <dbReference type="Rhea" id="RHEA:11148"/>
        <dbReference type="ChEBI" id="CHEBI:15377"/>
        <dbReference type="ChEBI" id="CHEBI:15378"/>
        <dbReference type="ChEBI" id="CHEBI:15379"/>
        <dbReference type="ChEBI" id="CHEBI:29033"/>
        <dbReference type="ChEBI" id="CHEBI:29034"/>
        <dbReference type="EC" id="1.16.3.1"/>
    </reaction>
</comment>
<protein>
    <recommendedName>
        <fullName evidence="6">Ferritin</fullName>
        <ecNumber evidence="6">1.16.3.1</ecNumber>
    </recommendedName>
</protein>
<feature type="binding site" evidence="5">
    <location>
        <position position="7"/>
    </location>
    <ligand>
        <name>Fe cation</name>
        <dbReference type="ChEBI" id="CHEBI:24875"/>
        <label>1</label>
    </ligand>
</feature>
<evidence type="ECO:0000256" key="2">
    <source>
        <dbReference type="ARBA" id="ARBA00022434"/>
    </source>
</evidence>
<keyword evidence="3 5" id="KW-0479">Metal-binding</keyword>
<dbReference type="Pfam" id="PF00210">
    <property type="entry name" value="Ferritin"/>
    <property type="match status" value="1"/>
</dbReference>
<dbReference type="AlphaFoldDB" id="A0A914PGX4"/>